<accession>A0A820DPD0</accession>
<feature type="non-terminal residue" evidence="2">
    <location>
        <position position="1"/>
    </location>
</feature>
<reference evidence="2" key="1">
    <citation type="submission" date="2021-02" db="EMBL/GenBank/DDBJ databases">
        <authorList>
            <person name="Nowell W R."/>
        </authorList>
    </citation>
    <scope>NUCLEOTIDE SEQUENCE</scope>
</reference>
<feature type="compositionally biased region" description="Polar residues" evidence="1">
    <location>
        <begin position="1"/>
        <end position="10"/>
    </location>
</feature>
<evidence type="ECO:0000313" key="3">
    <source>
        <dbReference type="Proteomes" id="UP000663836"/>
    </source>
</evidence>
<feature type="compositionally biased region" description="Polar residues" evidence="1">
    <location>
        <begin position="21"/>
        <end position="31"/>
    </location>
</feature>
<name>A0A820DPD0_9BILA</name>
<sequence length="31" mass="3405">SSGQQSSTTRKQIEKYESRVDSSGQRSSATQ</sequence>
<dbReference type="Proteomes" id="UP000663836">
    <property type="component" value="Unassembled WGS sequence"/>
</dbReference>
<dbReference type="AlphaFoldDB" id="A0A820DPD0"/>
<evidence type="ECO:0000256" key="1">
    <source>
        <dbReference type="SAM" id="MobiDB-lite"/>
    </source>
</evidence>
<feature type="region of interest" description="Disordered" evidence="1">
    <location>
        <begin position="1"/>
        <end position="31"/>
    </location>
</feature>
<comment type="caution">
    <text evidence="2">The sequence shown here is derived from an EMBL/GenBank/DDBJ whole genome shotgun (WGS) entry which is preliminary data.</text>
</comment>
<protein>
    <submittedName>
        <fullName evidence="2">Uncharacterized protein</fullName>
    </submittedName>
</protein>
<gene>
    <name evidence="2" type="ORF">JBS370_LOCUS38084</name>
</gene>
<evidence type="ECO:0000313" key="2">
    <source>
        <dbReference type="EMBL" id="CAF4235744.1"/>
    </source>
</evidence>
<dbReference type="EMBL" id="CAJOBD010019590">
    <property type="protein sequence ID" value="CAF4235744.1"/>
    <property type="molecule type" value="Genomic_DNA"/>
</dbReference>
<organism evidence="2 3">
    <name type="scientific">Rotaria sordida</name>
    <dbReference type="NCBI Taxonomy" id="392033"/>
    <lineage>
        <taxon>Eukaryota</taxon>
        <taxon>Metazoa</taxon>
        <taxon>Spiralia</taxon>
        <taxon>Gnathifera</taxon>
        <taxon>Rotifera</taxon>
        <taxon>Eurotatoria</taxon>
        <taxon>Bdelloidea</taxon>
        <taxon>Philodinida</taxon>
        <taxon>Philodinidae</taxon>
        <taxon>Rotaria</taxon>
    </lineage>
</organism>
<proteinExistence type="predicted"/>
<feature type="compositionally biased region" description="Basic and acidic residues" evidence="1">
    <location>
        <begin position="11"/>
        <end position="20"/>
    </location>
</feature>